<dbReference type="EMBL" id="WXEY01000001">
    <property type="protein sequence ID" value="MZP28481.1"/>
    <property type="molecule type" value="Genomic_DNA"/>
</dbReference>
<keyword evidence="1" id="KW-1133">Transmembrane helix</keyword>
<dbReference type="OrthoDB" id="9844552at2"/>
<comment type="caution">
    <text evidence="2">The sequence shown here is derived from an EMBL/GenBank/DDBJ whole genome shotgun (WGS) entry which is preliminary data.</text>
</comment>
<keyword evidence="3" id="KW-1185">Reference proteome</keyword>
<dbReference type="Proteomes" id="UP000463470">
    <property type="component" value="Unassembled WGS sequence"/>
</dbReference>
<keyword evidence="1" id="KW-0812">Transmembrane</keyword>
<name>A0A845L6E3_9FIRM</name>
<reference evidence="2 3" key="1">
    <citation type="submission" date="2020-01" db="EMBL/GenBank/DDBJ databases">
        <title>Whole-genome sequence of Heliobacterium undosum DSM 13378.</title>
        <authorList>
            <person name="Kyndt J.A."/>
            <person name="Meyer T.E."/>
        </authorList>
    </citation>
    <scope>NUCLEOTIDE SEQUENCE [LARGE SCALE GENOMIC DNA]</scope>
    <source>
        <strain evidence="2 3">DSM 13378</strain>
    </source>
</reference>
<keyword evidence="1" id="KW-0472">Membrane</keyword>
<gene>
    <name evidence="2" type="ORF">GTO91_01920</name>
</gene>
<proteinExistence type="predicted"/>
<dbReference type="RefSeq" id="WP_161253969.1">
    <property type="nucleotide sequence ID" value="NZ_WXEY01000001.1"/>
</dbReference>
<organism evidence="2 3">
    <name type="scientific">Heliomicrobium undosum</name>
    <dbReference type="NCBI Taxonomy" id="121734"/>
    <lineage>
        <taxon>Bacteria</taxon>
        <taxon>Bacillati</taxon>
        <taxon>Bacillota</taxon>
        <taxon>Clostridia</taxon>
        <taxon>Eubacteriales</taxon>
        <taxon>Heliobacteriaceae</taxon>
        <taxon>Heliomicrobium</taxon>
    </lineage>
</organism>
<accession>A0A845L6E3</accession>
<evidence type="ECO:0000313" key="2">
    <source>
        <dbReference type="EMBL" id="MZP28481.1"/>
    </source>
</evidence>
<evidence type="ECO:0008006" key="4">
    <source>
        <dbReference type="Google" id="ProtNLM"/>
    </source>
</evidence>
<evidence type="ECO:0000313" key="3">
    <source>
        <dbReference type="Proteomes" id="UP000463470"/>
    </source>
</evidence>
<evidence type="ECO:0000256" key="1">
    <source>
        <dbReference type="SAM" id="Phobius"/>
    </source>
</evidence>
<sequence length="156" mass="16776">MSKGLTMTEKGSILAETLIALLLLSMTALPLYGVMTVAERLERRSERFAQMMMLAQQVLESKRAQIKADPTQCNSSLPQGLTISEGFRCDLTVRDAIEPAELHLKEVSVILWDQASFPQGEVSEGTGTMLPESPSLKAAGAKCALATLVALPAKGK</sequence>
<feature type="transmembrane region" description="Helical" evidence="1">
    <location>
        <begin position="12"/>
        <end position="34"/>
    </location>
</feature>
<dbReference type="AlphaFoldDB" id="A0A845L6E3"/>
<protein>
    <recommendedName>
        <fullName evidence="4">Prepilin-type N-terminal cleavage/methylation domain-containing protein</fullName>
    </recommendedName>
</protein>